<dbReference type="EMBL" id="CACRTG010000038">
    <property type="protein sequence ID" value="VYT33732.1"/>
    <property type="molecule type" value="Genomic_DNA"/>
</dbReference>
<protein>
    <submittedName>
        <fullName evidence="2">Uncharacterized protein</fullName>
    </submittedName>
</protein>
<gene>
    <name evidence="2" type="ORF">CNLFYP112_02912</name>
</gene>
<accession>A0A6N2VYC8</accession>
<reference evidence="2" key="1">
    <citation type="submission" date="2019-11" db="EMBL/GenBank/DDBJ databases">
        <authorList>
            <person name="Feng L."/>
        </authorList>
    </citation>
    <scope>NUCLEOTIDE SEQUENCE</scope>
    <source>
        <strain evidence="2">CnexileLFYP112</strain>
    </source>
</reference>
<feature type="transmembrane region" description="Helical" evidence="1">
    <location>
        <begin position="74"/>
        <end position="96"/>
    </location>
</feature>
<organism evidence="2">
    <name type="scientific">[Clostridium] nexile</name>
    <dbReference type="NCBI Taxonomy" id="29361"/>
    <lineage>
        <taxon>Bacteria</taxon>
        <taxon>Bacillati</taxon>
        <taxon>Bacillota</taxon>
        <taxon>Clostridia</taxon>
        <taxon>Lachnospirales</taxon>
        <taxon>Lachnospiraceae</taxon>
        <taxon>Tyzzerella</taxon>
    </lineage>
</organism>
<evidence type="ECO:0000313" key="2">
    <source>
        <dbReference type="EMBL" id="VYT33732.1"/>
    </source>
</evidence>
<dbReference type="AlphaFoldDB" id="A0A6N2VYC8"/>
<feature type="transmembrane region" description="Helical" evidence="1">
    <location>
        <begin position="184"/>
        <end position="202"/>
    </location>
</feature>
<keyword evidence="1" id="KW-0812">Transmembrane</keyword>
<feature type="transmembrane region" description="Helical" evidence="1">
    <location>
        <begin position="50"/>
        <end position="68"/>
    </location>
</feature>
<evidence type="ECO:0000256" key="1">
    <source>
        <dbReference type="SAM" id="Phobius"/>
    </source>
</evidence>
<proteinExistence type="predicted"/>
<keyword evidence="1" id="KW-0472">Membrane</keyword>
<feature type="transmembrane region" description="Helical" evidence="1">
    <location>
        <begin position="208"/>
        <end position="231"/>
    </location>
</feature>
<keyword evidence="1" id="KW-1133">Transmembrane helix</keyword>
<sequence>MFVEIIVKTMVYGLILSVVRFLMSRIYERNEEAETHKDTVYIKKILYSRVYLGVSIVFGCICIFINSLPNEETGRVFVSSIMIAVSVICFIFSIMYKKWYIRLEKNTIVYQNMIGKKIVIDLNTVTHYKINEHGEVFLYNKDNLLLKISTLEKRKYLIDLLKDKHIMEKRDKTSREFTIKVEPVQKWTLVILTIGLIVIGILCVKVKYILGIWASIIIILLSIGVCLDMFLRKIVFSETEVYEYRFMRKPKKIEFCDIERVEVKKIDNAECYCFYAKNNKKLKVNMAYLNTHLLKQLVEKKGWISTK</sequence>
<name>A0A6N2VYC8_9FIRM</name>
<feature type="transmembrane region" description="Helical" evidence="1">
    <location>
        <begin position="6"/>
        <end position="23"/>
    </location>
</feature>